<dbReference type="PANTHER" id="PTHR24243">
    <property type="entry name" value="G-PROTEIN COUPLED RECEPTOR"/>
    <property type="match status" value="1"/>
</dbReference>
<name>A0A913ZUY2_PATMI</name>
<dbReference type="RefSeq" id="XP_038055070.1">
    <property type="nucleotide sequence ID" value="XM_038199142.1"/>
</dbReference>
<feature type="region of interest" description="Disordered" evidence="8">
    <location>
        <begin position="244"/>
        <end position="267"/>
    </location>
</feature>
<dbReference type="OMA" id="PAICPYI"/>
<feature type="transmembrane region" description="Helical" evidence="9">
    <location>
        <begin position="109"/>
        <end position="136"/>
    </location>
</feature>
<evidence type="ECO:0000259" key="10">
    <source>
        <dbReference type="PROSITE" id="PS50262"/>
    </source>
</evidence>
<feature type="transmembrane region" description="Helical" evidence="9">
    <location>
        <begin position="272"/>
        <end position="290"/>
    </location>
</feature>
<comment type="subcellular location">
    <subcellularLocation>
        <location evidence="1">Membrane</location>
        <topology evidence="1">Multi-pass membrane protein</topology>
    </subcellularLocation>
</comment>
<protein>
    <recommendedName>
        <fullName evidence="10">G-protein coupled receptors family 1 profile domain-containing protein</fullName>
    </recommendedName>
</protein>
<dbReference type="GeneID" id="119727289"/>
<evidence type="ECO:0000256" key="1">
    <source>
        <dbReference type="ARBA" id="ARBA00004141"/>
    </source>
</evidence>
<keyword evidence="4" id="KW-0297">G-protein coupled receptor</keyword>
<feature type="transmembrane region" description="Helical" evidence="9">
    <location>
        <begin position="157"/>
        <end position="175"/>
    </location>
</feature>
<dbReference type="Proteomes" id="UP000887568">
    <property type="component" value="Unplaced"/>
</dbReference>
<proteinExistence type="predicted"/>
<feature type="transmembrane region" description="Helical" evidence="9">
    <location>
        <begin position="213"/>
        <end position="237"/>
    </location>
</feature>
<evidence type="ECO:0000256" key="8">
    <source>
        <dbReference type="SAM" id="MobiDB-lite"/>
    </source>
</evidence>
<evidence type="ECO:0000256" key="7">
    <source>
        <dbReference type="ARBA" id="ARBA00023224"/>
    </source>
</evidence>
<evidence type="ECO:0000313" key="12">
    <source>
        <dbReference type="Proteomes" id="UP000887568"/>
    </source>
</evidence>
<evidence type="ECO:0000256" key="2">
    <source>
        <dbReference type="ARBA" id="ARBA00022692"/>
    </source>
</evidence>
<accession>A0A913ZUY2</accession>
<keyword evidence="3 9" id="KW-1133">Transmembrane helix</keyword>
<dbReference type="PRINTS" id="PR00237">
    <property type="entry name" value="GPCRRHODOPSN"/>
</dbReference>
<dbReference type="OrthoDB" id="9946013at2759"/>
<keyword evidence="12" id="KW-1185">Reference proteome</keyword>
<dbReference type="Gene3D" id="1.20.1070.10">
    <property type="entry name" value="Rhodopsin 7-helix transmembrane proteins"/>
    <property type="match status" value="1"/>
</dbReference>
<sequence>MARELYTPDTIVNLTSESDALLYTYSYTETVVLTVINPLILIVGLFGNFAFHFMIVRVRRMWTDINIYLASLSVTAVVLLVVRVSSSLARYKASPVPGDSISFGPAGCTAVFLLIDICDWASFAFAATVMNVLYLATCRPHLFRRLRGKKRAGITTACVWIVSIGIGLCFLPAWWDFVWYGLMWPDQERYQDYPELIGVCSTSVDWLIITHDLIQSTMFFISAVASFVIFLVILITLRKQFQSVGPSPGADAGYRQRATTQTTKRRKDRSRVARMIAMTTLAFFVLPMPYECTVFARSIVKLTGNSVLNDEQYKDLLFASTTLMNVTPAICPYIYVLSNPGYRSALVEAFTKKCGSRNSRFVVRGGEMSTLAK</sequence>
<dbReference type="PROSITE" id="PS50262">
    <property type="entry name" value="G_PROTEIN_RECEP_F1_2"/>
    <property type="match status" value="1"/>
</dbReference>
<evidence type="ECO:0000256" key="4">
    <source>
        <dbReference type="ARBA" id="ARBA00023040"/>
    </source>
</evidence>
<dbReference type="GO" id="GO:0004930">
    <property type="term" value="F:G protein-coupled receptor activity"/>
    <property type="evidence" value="ECO:0007669"/>
    <property type="project" value="UniProtKB-KW"/>
</dbReference>
<feature type="transmembrane region" description="Helical" evidence="9">
    <location>
        <begin position="67"/>
        <end position="89"/>
    </location>
</feature>
<evidence type="ECO:0000313" key="11">
    <source>
        <dbReference type="EnsemblMetazoa" id="XP_038055070.1"/>
    </source>
</evidence>
<dbReference type="PANTHER" id="PTHR24243:SF208">
    <property type="entry name" value="PYROKININ-1 RECEPTOR"/>
    <property type="match status" value="1"/>
</dbReference>
<dbReference type="AlphaFoldDB" id="A0A913ZUY2"/>
<dbReference type="GO" id="GO:0005886">
    <property type="term" value="C:plasma membrane"/>
    <property type="evidence" value="ECO:0007669"/>
    <property type="project" value="TreeGrafter"/>
</dbReference>
<evidence type="ECO:0000256" key="3">
    <source>
        <dbReference type="ARBA" id="ARBA00022989"/>
    </source>
</evidence>
<evidence type="ECO:0000256" key="6">
    <source>
        <dbReference type="ARBA" id="ARBA00023170"/>
    </source>
</evidence>
<dbReference type="EnsemblMetazoa" id="XM_038199142.1">
    <property type="protein sequence ID" value="XP_038055070.1"/>
    <property type="gene ID" value="LOC119727289"/>
</dbReference>
<evidence type="ECO:0000256" key="9">
    <source>
        <dbReference type="SAM" id="Phobius"/>
    </source>
</evidence>
<feature type="domain" description="G-protein coupled receptors family 1 profile" evidence="10">
    <location>
        <begin position="47"/>
        <end position="335"/>
    </location>
</feature>
<dbReference type="Pfam" id="PF00001">
    <property type="entry name" value="7tm_1"/>
    <property type="match status" value="1"/>
</dbReference>
<reference evidence="11" key="1">
    <citation type="submission" date="2022-11" db="UniProtKB">
        <authorList>
            <consortium name="EnsemblMetazoa"/>
        </authorList>
    </citation>
    <scope>IDENTIFICATION</scope>
</reference>
<dbReference type="InterPro" id="IPR000276">
    <property type="entry name" value="GPCR_Rhodpsn"/>
</dbReference>
<organism evidence="11 12">
    <name type="scientific">Patiria miniata</name>
    <name type="common">Bat star</name>
    <name type="synonym">Asterina miniata</name>
    <dbReference type="NCBI Taxonomy" id="46514"/>
    <lineage>
        <taxon>Eukaryota</taxon>
        <taxon>Metazoa</taxon>
        <taxon>Echinodermata</taxon>
        <taxon>Eleutherozoa</taxon>
        <taxon>Asterozoa</taxon>
        <taxon>Asteroidea</taxon>
        <taxon>Valvatacea</taxon>
        <taxon>Valvatida</taxon>
        <taxon>Asterinidae</taxon>
        <taxon>Patiria</taxon>
    </lineage>
</organism>
<evidence type="ECO:0000256" key="5">
    <source>
        <dbReference type="ARBA" id="ARBA00023136"/>
    </source>
</evidence>
<keyword evidence="7" id="KW-0807">Transducer</keyword>
<dbReference type="SUPFAM" id="SSF81321">
    <property type="entry name" value="Family A G protein-coupled receptor-like"/>
    <property type="match status" value="1"/>
</dbReference>
<feature type="transmembrane region" description="Helical" evidence="9">
    <location>
        <begin position="31"/>
        <end position="55"/>
    </location>
</feature>
<dbReference type="InterPro" id="IPR017452">
    <property type="entry name" value="GPCR_Rhodpsn_7TM"/>
</dbReference>
<dbReference type="CDD" id="cd00637">
    <property type="entry name" value="7tm_classA_rhodopsin-like"/>
    <property type="match status" value="1"/>
</dbReference>
<keyword evidence="6" id="KW-0675">Receptor</keyword>
<keyword evidence="5 9" id="KW-0472">Membrane</keyword>
<keyword evidence="2 9" id="KW-0812">Transmembrane</keyword>